<sequence>MMNNRVYLYNTGSYARERLVTMLASDRIGCNPDFIDGLRHTIKNELERYLSVKESDIDIHVKEKMLIAYIPLAGNQDDNTDNRHKHKATRQGSVNYEAIEEGSAELKTVQS</sequence>
<dbReference type="AlphaFoldDB" id="A0A3R5WP51"/>
<dbReference type="GO" id="GO:0032955">
    <property type="term" value="P:regulation of division septum assembly"/>
    <property type="evidence" value="ECO:0007669"/>
    <property type="project" value="InterPro"/>
</dbReference>
<feature type="region of interest" description="Disordered" evidence="3">
    <location>
        <begin position="76"/>
        <end position="97"/>
    </location>
</feature>
<dbReference type="Proteomes" id="UP000283295">
    <property type="component" value="Unassembled WGS sequence"/>
</dbReference>
<dbReference type="EMBL" id="QRVK01000007">
    <property type="protein sequence ID" value="RGS43337.1"/>
    <property type="molecule type" value="Genomic_DNA"/>
</dbReference>
<gene>
    <name evidence="4" type="ORF">DWX94_04500</name>
</gene>
<dbReference type="InterPro" id="IPR005527">
    <property type="entry name" value="MinE"/>
</dbReference>
<evidence type="ECO:0000313" key="4">
    <source>
        <dbReference type="EMBL" id="RGS43337.1"/>
    </source>
</evidence>
<reference evidence="4 5" key="1">
    <citation type="submission" date="2018-08" db="EMBL/GenBank/DDBJ databases">
        <title>A genome reference for cultivated species of the human gut microbiota.</title>
        <authorList>
            <person name="Zou Y."/>
            <person name="Xue W."/>
            <person name="Luo G."/>
        </authorList>
    </citation>
    <scope>NUCLEOTIDE SEQUENCE [LARGE SCALE GENOMIC DNA]</scope>
    <source>
        <strain evidence="4 5">AF22-21</strain>
    </source>
</reference>
<dbReference type="GO" id="GO:0051301">
    <property type="term" value="P:cell division"/>
    <property type="evidence" value="ECO:0007669"/>
    <property type="project" value="InterPro"/>
</dbReference>
<evidence type="ECO:0000256" key="2">
    <source>
        <dbReference type="ARBA" id="ARBA00025265"/>
    </source>
</evidence>
<accession>A0A3R5WP51</accession>
<dbReference type="Pfam" id="PF03776">
    <property type="entry name" value="MinE"/>
    <property type="match status" value="1"/>
</dbReference>
<comment type="caution">
    <text evidence="4">The sequence shown here is derived from an EMBL/GenBank/DDBJ whole genome shotgun (WGS) entry which is preliminary data.</text>
</comment>
<protein>
    <submittedName>
        <fullName evidence="4">Septum formation topological specificity factor MinE</fullName>
    </submittedName>
</protein>
<name>A0A3R5WP51_9FIRM</name>
<comment type="similarity">
    <text evidence="1">Belongs to the MinE family.</text>
</comment>
<evidence type="ECO:0000313" key="5">
    <source>
        <dbReference type="Proteomes" id="UP000283295"/>
    </source>
</evidence>
<evidence type="ECO:0000256" key="3">
    <source>
        <dbReference type="SAM" id="MobiDB-lite"/>
    </source>
</evidence>
<dbReference type="Gene3D" id="3.30.1070.10">
    <property type="entry name" value="Cell division topological specificity factor MinE"/>
    <property type="match status" value="1"/>
</dbReference>
<dbReference type="InterPro" id="IPR036707">
    <property type="entry name" value="MinE_sf"/>
</dbReference>
<organism evidence="4 5">
    <name type="scientific">Coprococcus eutactus</name>
    <dbReference type="NCBI Taxonomy" id="33043"/>
    <lineage>
        <taxon>Bacteria</taxon>
        <taxon>Bacillati</taxon>
        <taxon>Bacillota</taxon>
        <taxon>Clostridia</taxon>
        <taxon>Lachnospirales</taxon>
        <taxon>Lachnospiraceae</taxon>
        <taxon>Coprococcus</taxon>
    </lineage>
</organism>
<evidence type="ECO:0000256" key="1">
    <source>
        <dbReference type="ARBA" id="ARBA00008168"/>
    </source>
</evidence>
<proteinExistence type="inferred from homology"/>
<dbReference type="OrthoDB" id="1923340at2"/>
<comment type="function">
    <text evidence="2">Prevents the cell division inhibition by proteins MinC and MinD at internal division sites while permitting inhibition at polar sites. This ensures cell division at the proper site by restricting the formation of a division septum at the midpoint of the long axis of the cell.</text>
</comment>